<evidence type="ECO:0000313" key="3">
    <source>
        <dbReference type="EMBL" id="CDT51452.1"/>
    </source>
</evidence>
<organism evidence="2 5">
    <name type="scientific">Vibrio crassostreae</name>
    <dbReference type="NCBI Taxonomy" id="246167"/>
    <lineage>
        <taxon>Bacteria</taxon>
        <taxon>Pseudomonadati</taxon>
        <taxon>Pseudomonadota</taxon>
        <taxon>Gammaproteobacteria</taxon>
        <taxon>Vibrionales</taxon>
        <taxon>Vibrionaceae</taxon>
        <taxon>Vibrio</taxon>
    </lineage>
</organism>
<keyword evidence="1" id="KW-1133">Transmembrane helix</keyword>
<keyword evidence="1" id="KW-0472">Membrane</keyword>
<name>A0A822MNA1_9VIBR</name>
<comment type="caution">
    <text evidence="2">The sequence shown here is derived from an EMBL/GenBank/DDBJ whole genome shotgun (WGS) entry which is preliminary data.</text>
</comment>
<dbReference type="Proteomes" id="UP000049495">
    <property type="component" value="Unassembled WGS sequence"/>
</dbReference>
<evidence type="ECO:0000313" key="2">
    <source>
        <dbReference type="EMBL" id="CDS97759.1"/>
    </source>
</evidence>
<proteinExistence type="predicted"/>
<evidence type="ECO:0000256" key="1">
    <source>
        <dbReference type="SAM" id="Phobius"/>
    </source>
</evidence>
<feature type="transmembrane region" description="Helical" evidence="1">
    <location>
        <begin position="32"/>
        <end position="49"/>
    </location>
</feature>
<dbReference type="EMBL" id="CCJX01000154">
    <property type="protein sequence ID" value="CDT51452.1"/>
    <property type="molecule type" value="Genomic_DNA"/>
</dbReference>
<accession>A0A822MNA1</accession>
<reference evidence="2 4" key="1">
    <citation type="submission" date="2014-06" db="EMBL/GenBank/DDBJ databases">
        <authorList>
            <person name="Le Roux F."/>
        </authorList>
    </citation>
    <scope>NUCLEOTIDE SEQUENCE</scope>
    <source>
        <strain evidence="3 4">J5-4</strain>
        <strain evidence="2">J5-5</strain>
    </source>
</reference>
<keyword evidence="1" id="KW-0812">Transmembrane</keyword>
<protein>
    <submittedName>
        <fullName evidence="2">Uncharacterized protein</fullName>
    </submittedName>
</protein>
<reference evidence="5" key="2">
    <citation type="submission" date="2014-06" db="EMBL/GenBank/DDBJ databases">
        <authorList>
            <person name="Le Roux Frederique"/>
        </authorList>
    </citation>
    <scope>NUCLEOTIDE SEQUENCE [LARGE SCALE GENOMIC DNA]</scope>
    <source>
        <strain evidence="5">J5-5</strain>
    </source>
</reference>
<feature type="transmembrane region" description="Helical" evidence="1">
    <location>
        <begin position="7"/>
        <end position="26"/>
    </location>
</feature>
<sequence>MFRRGITAMYLIILGAAASAAGYWLIGMALPYALMIGMVAMICALLGEVRQLTKALKKSYTRERITKLECEAAELFYWNCPAEMRLKWNSGGFNAGANKQRENIRNALIELKRELESL</sequence>
<evidence type="ECO:0000313" key="5">
    <source>
        <dbReference type="Proteomes" id="UP000049495"/>
    </source>
</evidence>
<dbReference type="EMBL" id="CCJV01000033">
    <property type="protein sequence ID" value="CDS97759.1"/>
    <property type="molecule type" value="Genomic_DNA"/>
</dbReference>
<dbReference type="Proteomes" id="UP000049077">
    <property type="component" value="Unassembled WGS sequence"/>
</dbReference>
<dbReference type="AlphaFoldDB" id="A0A822MNA1"/>
<keyword evidence="4" id="KW-1185">Reference proteome</keyword>
<evidence type="ECO:0000313" key="4">
    <source>
        <dbReference type="Proteomes" id="UP000049077"/>
    </source>
</evidence>
<gene>
    <name evidence="3" type="ORF">VCR4J5_670018</name>
    <name evidence="2" type="ORF">VCR5J5_1280008</name>
</gene>